<evidence type="ECO:0000256" key="1">
    <source>
        <dbReference type="SAM" id="MobiDB-lite"/>
    </source>
</evidence>
<reference evidence="2" key="1">
    <citation type="journal article" date="2010" name="ISME J.">
        <title>Metagenome of the Mediterranean deep chlorophyll maximum studied by direct and fosmid library 454 pyrosequencing.</title>
        <authorList>
            <person name="Ghai R."/>
            <person name="Martin-Cuadrado A.B."/>
            <person name="Molto A.G."/>
            <person name="Heredia I.G."/>
            <person name="Cabrera R."/>
            <person name="Martin J."/>
            <person name="Verdu M."/>
            <person name="Deschamps P."/>
            <person name="Moreira D."/>
            <person name="Lopez-Garcia P."/>
            <person name="Mira A."/>
            <person name="Rodriguez-Valera F."/>
        </authorList>
    </citation>
    <scope>NUCLEOTIDE SEQUENCE</scope>
</reference>
<sequence>MADALMKYETIDVEQIDQIMDGKVPDAPDSWSDDDNDSSGKPANTSPKIVLQLHLHHKT</sequence>
<organism evidence="2">
    <name type="scientific">uncultured marine bacterium MedDCM-OCT-S08-C1340</name>
    <dbReference type="NCBI Taxonomy" id="743070"/>
    <lineage>
        <taxon>Bacteria</taxon>
        <taxon>environmental samples</taxon>
    </lineage>
</organism>
<accession>D6PDQ8</accession>
<dbReference type="AlphaFoldDB" id="D6PDQ8"/>
<evidence type="ECO:0000313" key="2">
    <source>
        <dbReference type="EMBL" id="ADD93859.1"/>
    </source>
</evidence>
<proteinExistence type="predicted"/>
<feature type="region of interest" description="Disordered" evidence="1">
    <location>
        <begin position="19"/>
        <end position="59"/>
    </location>
</feature>
<dbReference type="EMBL" id="GU943001">
    <property type="protein sequence ID" value="ADD93859.1"/>
    <property type="molecule type" value="Genomic_DNA"/>
</dbReference>
<name>D6PDQ8_9BACT</name>
<protein>
    <submittedName>
        <fullName evidence="2">Uncharacterized protein</fullName>
    </submittedName>
</protein>